<dbReference type="EMBL" id="AZQQ01000100">
    <property type="protein sequence ID" value="KDD66171.1"/>
    <property type="molecule type" value="Genomic_DNA"/>
</dbReference>
<dbReference type="RefSeq" id="WP_033060897.1">
    <property type="nucleotide sequence ID" value="NZ_AZQQ01000100.1"/>
</dbReference>
<dbReference type="Gene3D" id="3.40.50.1480">
    <property type="entry name" value="Adenosylhomocysteinase-like"/>
    <property type="match status" value="1"/>
</dbReference>
<proteinExistence type="predicted"/>
<protein>
    <recommendedName>
        <fullName evidence="3">S-adenosyl-L-homocysteine hydrolase NAD binding domain-containing protein</fullName>
    </recommendedName>
</protein>
<reference evidence="1 2" key="1">
    <citation type="submission" date="2013-12" db="EMBL/GenBank/DDBJ databases">
        <authorList>
            <person name="Formusa P.A."/>
            <person name="Habash M."/>
            <person name="Lee H."/>
            <person name="Trevors J.T."/>
        </authorList>
    </citation>
    <scope>NUCLEOTIDE SEQUENCE [LARGE SCALE GENOMIC DNA]</scope>
    <source>
        <strain evidence="1 2">PD30</strain>
    </source>
</reference>
<dbReference type="InterPro" id="IPR042172">
    <property type="entry name" value="Adenosylhomocyst_ase-like_sf"/>
</dbReference>
<evidence type="ECO:0000313" key="1">
    <source>
        <dbReference type="EMBL" id="KDD66171.1"/>
    </source>
</evidence>
<sequence length="486" mass="52516">MKVEPQKKVSDFALDEDNWVIGNDDSDIVAMPLLAHAAAEHHGALTGLKILYINHAISDALMVARALRGAGAELVNVLVPYRGIEDRSHHALSQAFSALGPTYAPAPQHPSLFSAVMAETVAAAIVHIADSASANGQQWMIVEDGGYAFPALHDNPELTIHMNSCLGAVEHTTRGRWNYEYLETDAAPKTPRTLRRPAVTISGSRLKTTHEAGYVAQALVDECHWLLRRDHQFLRHRKVMIIGYGRVGRALAQALQRADASITIHDNALVDTDADLMCSDPISAVEDGAFLVFGATGTSSFGYSALEAFIMRSPSPILYLASASSKAIEFADVVSILDQAAVDNNAAIALAGPGSTVLSHLDPEVGLRYTITVSTPSGSRTRTLVLLGKGYPVIFYPAHTHGAPNRAMDPVMTQLFLAAVGLPAACLRLTAAVHDINDLIAMPNLGLPASWKTLVDEESLLIRWCEENNIDWSEYRREIGFDSNCN</sequence>
<accession>A0A059KW21</accession>
<evidence type="ECO:0008006" key="3">
    <source>
        <dbReference type="Google" id="ProtNLM"/>
    </source>
</evidence>
<organism evidence="1 2">
    <name type="scientific">Pseudomonas mandelii PD30</name>
    <dbReference type="NCBI Taxonomy" id="1419583"/>
    <lineage>
        <taxon>Bacteria</taxon>
        <taxon>Pseudomonadati</taxon>
        <taxon>Pseudomonadota</taxon>
        <taxon>Gammaproteobacteria</taxon>
        <taxon>Pseudomonadales</taxon>
        <taxon>Pseudomonadaceae</taxon>
        <taxon>Pseudomonas</taxon>
    </lineage>
</organism>
<dbReference type="AlphaFoldDB" id="A0A059KW21"/>
<dbReference type="Gene3D" id="3.40.50.720">
    <property type="entry name" value="NAD(P)-binding Rossmann-like Domain"/>
    <property type="match status" value="1"/>
</dbReference>
<gene>
    <name evidence="1" type="ORF">V466_25655</name>
</gene>
<dbReference type="SUPFAM" id="SSF52283">
    <property type="entry name" value="Formate/glycerate dehydrogenase catalytic domain-like"/>
    <property type="match status" value="1"/>
</dbReference>
<evidence type="ECO:0000313" key="2">
    <source>
        <dbReference type="Proteomes" id="UP000026739"/>
    </source>
</evidence>
<dbReference type="SUPFAM" id="SSF51735">
    <property type="entry name" value="NAD(P)-binding Rossmann-fold domains"/>
    <property type="match status" value="1"/>
</dbReference>
<dbReference type="Proteomes" id="UP000026739">
    <property type="component" value="Unassembled WGS sequence"/>
</dbReference>
<dbReference type="InterPro" id="IPR036291">
    <property type="entry name" value="NAD(P)-bd_dom_sf"/>
</dbReference>
<comment type="caution">
    <text evidence="1">The sequence shown here is derived from an EMBL/GenBank/DDBJ whole genome shotgun (WGS) entry which is preliminary data.</text>
</comment>
<name>A0A059KW21_9PSED</name>